<feature type="non-terminal residue" evidence="1">
    <location>
        <position position="154"/>
    </location>
</feature>
<reference evidence="1" key="1">
    <citation type="submission" date="2020-03" db="EMBL/GenBank/DDBJ databases">
        <title>Relaxed selection underlies rapid genomic changes in the transitions from sociality to social parasitism in ants.</title>
        <authorList>
            <person name="Bi X."/>
        </authorList>
    </citation>
    <scope>NUCLEOTIDE SEQUENCE</scope>
    <source>
        <strain evidence="1">BGI-DK2014a</strain>
        <tissue evidence="1">Whole body</tissue>
    </source>
</reference>
<dbReference type="PANTHER" id="PTHR11439:SF483">
    <property type="entry name" value="PEPTIDE SYNTHASE GLIP-LIKE, PUTATIVE (AFU_ORTHOLOGUE AFUA_3G12920)-RELATED"/>
    <property type="match status" value="1"/>
</dbReference>
<proteinExistence type="predicted"/>
<comment type="caution">
    <text evidence="1">The sequence shown here is derived from an EMBL/GenBank/DDBJ whole genome shotgun (WGS) entry which is preliminary data.</text>
</comment>
<keyword evidence="2" id="KW-1185">Reference proteome</keyword>
<sequence length="154" mass="17836">MFTHKENYPFRELLGALMYLMMYTRLDIAYAVQRSVTLSSTEAEYMSLTDAAKEGIHLSRFLREMGLESLANVQMFNQAAGKLTHNPVFYSKSKHIDVKFHFIQETLKRHPIKQEYLPTEFMVADILTKGLPHSRYEKLIEGLGVMETSSHRSD</sequence>
<evidence type="ECO:0000313" key="1">
    <source>
        <dbReference type="EMBL" id="KAG5328735.1"/>
    </source>
</evidence>
<dbReference type="Proteomes" id="UP000669903">
    <property type="component" value="Unassembled WGS sequence"/>
</dbReference>
<dbReference type="EMBL" id="JAANIC010006517">
    <property type="protein sequence ID" value="KAG5328735.1"/>
    <property type="molecule type" value="Genomic_DNA"/>
</dbReference>
<feature type="non-terminal residue" evidence="1">
    <location>
        <position position="1"/>
    </location>
</feature>
<protein>
    <submittedName>
        <fullName evidence="1">COPIA protein</fullName>
    </submittedName>
</protein>
<evidence type="ECO:0000313" key="2">
    <source>
        <dbReference type="Proteomes" id="UP000669903"/>
    </source>
</evidence>
<organism evidence="1 2">
    <name type="scientific">Acromyrmex charruanus</name>
    <dbReference type="NCBI Taxonomy" id="2715315"/>
    <lineage>
        <taxon>Eukaryota</taxon>
        <taxon>Metazoa</taxon>
        <taxon>Ecdysozoa</taxon>
        <taxon>Arthropoda</taxon>
        <taxon>Hexapoda</taxon>
        <taxon>Insecta</taxon>
        <taxon>Pterygota</taxon>
        <taxon>Neoptera</taxon>
        <taxon>Endopterygota</taxon>
        <taxon>Hymenoptera</taxon>
        <taxon>Apocrita</taxon>
        <taxon>Aculeata</taxon>
        <taxon>Formicoidea</taxon>
        <taxon>Formicidae</taxon>
        <taxon>Myrmicinae</taxon>
        <taxon>Acromyrmex</taxon>
    </lineage>
</organism>
<gene>
    <name evidence="1" type="primary">Gip</name>
    <name evidence="1" type="ORF">G6Z76_0002651</name>
</gene>
<dbReference type="AlphaFoldDB" id="A0A836FK48"/>
<dbReference type="PANTHER" id="PTHR11439">
    <property type="entry name" value="GAG-POL-RELATED RETROTRANSPOSON"/>
    <property type="match status" value="1"/>
</dbReference>
<accession>A0A836FK48</accession>
<dbReference type="CDD" id="cd09272">
    <property type="entry name" value="RNase_HI_RT_Ty1"/>
    <property type="match status" value="1"/>
</dbReference>
<name>A0A836FK48_9HYME</name>